<dbReference type="Proteomes" id="UP001603857">
    <property type="component" value="Unassembled WGS sequence"/>
</dbReference>
<dbReference type="EMBL" id="JBGMDY010000007">
    <property type="protein sequence ID" value="KAL2327390.1"/>
    <property type="molecule type" value="Genomic_DNA"/>
</dbReference>
<sequence length="50" mass="5589">MILVYDFMSLGTLRDHLYNGGSGGTRLSWDRRLKICVEAECGLEFLHSGA</sequence>
<keyword evidence="2" id="KW-1185">Reference proteome</keyword>
<dbReference type="PANTHER" id="PTHR27003">
    <property type="entry name" value="OS07G0166700 PROTEIN"/>
    <property type="match status" value="1"/>
</dbReference>
<protein>
    <submittedName>
        <fullName evidence="1">Uncharacterized protein</fullName>
    </submittedName>
</protein>
<dbReference type="InterPro" id="IPR011009">
    <property type="entry name" value="Kinase-like_dom_sf"/>
</dbReference>
<name>A0ABD1LV29_9FABA</name>
<gene>
    <name evidence="1" type="ORF">Fmac_020817</name>
</gene>
<evidence type="ECO:0000313" key="2">
    <source>
        <dbReference type="Proteomes" id="UP001603857"/>
    </source>
</evidence>
<reference evidence="1 2" key="1">
    <citation type="submission" date="2024-08" db="EMBL/GenBank/DDBJ databases">
        <title>Insights into the chromosomal genome structure of Flemingia macrophylla.</title>
        <authorList>
            <person name="Ding Y."/>
            <person name="Zhao Y."/>
            <person name="Bi W."/>
            <person name="Wu M."/>
            <person name="Zhao G."/>
            <person name="Gong Y."/>
            <person name="Li W."/>
            <person name="Zhang P."/>
        </authorList>
    </citation>
    <scope>NUCLEOTIDE SEQUENCE [LARGE SCALE GENOMIC DNA]</scope>
    <source>
        <strain evidence="1">DYQJB</strain>
        <tissue evidence="1">Leaf</tissue>
    </source>
</reference>
<dbReference type="SUPFAM" id="SSF56112">
    <property type="entry name" value="Protein kinase-like (PK-like)"/>
    <property type="match status" value="1"/>
</dbReference>
<comment type="caution">
    <text evidence="1">The sequence shown here is derived from an EMBL/GenBank/DDBJ whole genome shotgun (WGS) entry which is preliminary data.</text>
</comment>
<evidence type="ECO:0000313" key="1">
    <source>
        <dbReference type="EMBL" id="KAL2327390.1"/>
    </source>
</evidence>
<dbReference type="InterPro" id="IPR045272">
    <property type="entry name" value="ANXUR1/2-like"/>
</dbReference>
<dbReference type="Gene3D" id="1.10.510.10">
    <property type="entry name" value="Transferase(Phosphotransferase) domain 1"/>
    <property type="match status" value="1"/>
</dbReference>
<organism evidence="1 2">
    <name type="scientific">Flemingia macrophylla</name>
    <dbReference type="NCBI Taxonomy" id="520843"/>
    <lineage>
        <taxon>Eukaryota</taxon>
        <taxon>Viridiplantae</taxon>
        <taxon>Streptophyta</taxon>
        <taxon>Embryophyta</taxon>
        <taxon>Tracheophyta</taxon>
        <taxon>Spermatophyta</taxon>
        <taxon>Magnoliopsida</taxon>
        <taxon>eudicotyledons</taxon>
        <taxon>Gunneridae</taxon>
        <taxon>Pentapetalae</taxon>
        <taxon>rosids</taxon>
        <taxon>fabids</taxon>
        <taxon>Fabales</taxon>
        <taxon>Fabaceae</taxon>
        <taxon>Papilionoideae</taxon>
        <taxon>50 kb inversion clade</taxon>
        <taxon>NPAAA clade</taxon>
        <taxon>indigoferoid/millettioid clade</taxon>
        <taxon>Phaseoleae</taxon>
        <taxon>Flemingia</taxon>
    </lineage>
</organism>
<dbReference type="AlphaFoldDB" id="A0ABD1LV29"/>
<proteinExistence type="predicted"/>
<accession>A0ABD1LV29</accession>
<dbReference type="PANTHER" id="PTHR27003:SF476">
    <property type="entry name" value="RECEPTOR-LIKE KINASE FERONIA-LIKE PROTEIN"/>
    <property type="match status" value="1"/>
</dbReference>